<name>A0A1G7N0K2_9GAMM</name>
<dbReference type="Gene3D" id="1.10.940.10">
    <property type="entry name" value="NusB-like"/>
    <property type="match status" value="1"/>
</dbReference>
<protein>
    <recommendedName>
        <fullName evidence="6">Transcription antitermination protein NusB</fullName>
    </recommendedName>
    <alternativeName>
        <fullName evidence="6">Antitermination factor NusB</fullName>
    </alternativeName>
</protein>
<organism evidence="8 9">
    <name type="scientific">Onishia taeanensis</name>
    <dbReference type="NCBI Taxonomy" id="284577"/>
    <lineage>
        <taxon>Bacteria</taxon>
        <taxon>Pseudomonadati</taxon>
        <taxon>Pseudomonadota</taxon>
        <taxon>Gammaproteobacteria</taxon>
        <taxon>Oceanospirillales</taxon>
        <taxon>Halomonadaceae</taxon>
        <taxon>Onishia</taxon>
    </lineage>
</organism>
<gene>
    <name evidence="6" type="primary">nusB</name>
    <name evidence="8" type="ORF">SAMN05216571_101160</name>
</gene>
<dbReference type="EMBL" id="FNCI01000001">
    <property type="protein sequence ID" value="SDF67447.1"/>
    <property type="molecule type" value="Genomic_DNA"/>
</dbReference>
<evidence type="ECO:0000256" key="4">
    <source>
        <dbReference type="ARBA" id="ARBA00023015"/>
    </source>
</evidence>
<dbReference type="InterPro" id="IPR035926">
    <property type="entry name" value="NusB-like_sf"/>
</dbReference>
<evidence type="ECO:0000256" key="2">
    <source>
        <dbReference type="ARBA" id="ARBA00022814"/>
    </source>
</evidence>
<keyword evidence="4 6" id="KW-0805">Transcription regulation</keyword>
<feature type="domain" description="NusB/RsmB/TIM44" evidence="7">
    <location>
        <begin position="20"/>
        <end position="157"/>
    </location>
</feature>
<dbReference type="HAMAP" id="MF_00073">
    <property type="entry name" value="NusB"/>
    <property type="match status" value="1"/>
</dbReference>
<reference evidence="8 9" key="1">
    <citation type="submission" date="2016-10" db="EMBL/GenBank/DDBJ databases">
        <authorList>
            <person name="de Groot N.N."/>
        </authorList>
    </citation>
    <scope>NUCLEOTIDE SEQUENCE [LARGE SCALE GENOMIC DNA]</scope>
    <source>
        <strain evidence="8 9">BH539</strain>
    </source>
</reference>
<dbReference type="AlphaFoldDB" id="A0A1G7N0K2"/>
<dbReference type="PANTHER" id="PTHR11078:SF3">
    <property type="entry name" value="ANTITERMINATION NUSB DOMAIN-CONTAINING PROTEIN"/>
    <property type="match status" value="1"/>
</dbReference>
<dbReference type="GO" id="GO:0003723">
    <property type="term" value="F:RNA binding"/>
    <property type="evidence" value="ECO:0007669"/>
    <property type="project" value="UniProtKB-UniRule"/>
</dbReference>
<dbReference type="STRING" id="284577.SAMN05216571_101160"/>
<comment type="similarity">
    <text evidence="1 6">Belongs to the NusB family.</text>
</comment>
<evidence type="ECO:0000256" key="5">
    <source>
        <dbReference type="ARBA" id="ARBA00023163"/>
    </source>
</evidence>
<keyword evidence="2 6" id="KW-0889">Transcription antitermination</keyword>
<evidence type="ECO:0000256" key="1">
    <source>
        <dbReference type="ARBA" id="ARBA00005952"/>
    </source>
</evidence>
<dbReference type="GO" id="GO:0006353">
    <property type="term" value="P:DNA-templated transcription termination"/>
    <property type="evidence" value="ECO:0007669"/>
    <property type="project" value="UniProtKB-UniRule"/>
</dbReference>
<dbReference type="RefSeq" id="WP_092522123.1">
    <property type="nucleotide sequence ID" value="NZ_FNCI01000001.1"/>
</dbReference>
<keyword evidence="3 6" id="KW-0694">RNA-binding</keyword>
<dbReference type="NCBIfam" id="TIGR01951">
    <property type="entry name" value="nusB"/>
    <property type="match status" value="1"/>
</dbReference>
<evidence type="ECO:0000313" key="8">
    <source>
        <dbReference type="EMBL" id="SDF67447.1"/>
    </source>
</evidence>
<dbReference type="Pfam" id="PF01029">
    <property type="entry name" value="NusB"/>
    <property type="match status" value="1"/>
</dbReference>
<proteinExistence type="inferred from homology"/>
<evidence type="ECO:0000256" key="6">
    <source>
        <dbReference type="HAMAP-Rule" id="MF_00073"/>
    </source>
</evidence>
<accession>A0A1G7N0K2</accession>
<keyword evidence="5 6" id="KW-0804">Transcription</keyword>
<dbReference type="PANTHER" id="PTHR11078">
    <property type="entry name" value="N UTILIZATION SUBSTANCE PROTEIN B-RELATED"/>
    <property type="match status" value="1"/>
</dbReference>
<dbReference type="GO" id="GO:0005829">
    <property type="term" value="C:cytosol"/>
    <property type="evidence" value="ECO:0007669"/>
    <property type="project" value="TreeGrafter"/>
</dbReference>
<dbReference type="OrthoDB" id="9789556at2"/>
<evidence type="ECO:0000259" key="7">
    <source>
        <dbReference type="Pfam" id="PF01029"/>
    </source>
</evidence>
<dbReference type="InterPro" id="IPR011605">
    <property type="entry name" value="NusB_fam"/>
</dbReference>
<dbReference type="SUPFAM" id="SSF48013">
    <property type="entry name" value="NusB-like"/>
    <property type="match status" value="1"/>
</dbReference>
<dbReference type="Proteomes" id="UP000198641">
    <property type="component" value="Unassembled WGS sequence"/>
</dbReference>
<comment type="function">
    <text evidence="6">Involved in transcription antitermination. Required for transcription of ribosomal RNA (rRNA) genes. Binds specifically to the boxA antiterminator sequence of the ribosomal RNA (rrn) operons.</text>
</comment>
<dbReference type="InterPro" id="IPR006027">
    <property type="entry name" value="NusB_RsmB_TIM44"/>
</dbReference>
<evidence type="ECO:0000256" key="3">
    <source>
        <dbReference type="ARBA" id="ARBA00022884"/>
    </source>
</evidence>
<keyword evidence="9" id="KW-1185">Reference proteome</keyword>
<dbReference type="GO" id="GO:0031564">
    <property type="term" value="P:transcription antitermination"/>
    <property type="evidence" value="ECO:0007669"/>
    <property type="project" value="UniProtKB-KW"/>
</dbReference>
<evidence type="ECO:0000313" key="9">
    <source>
        <dbReference type="Proteomes" id="UP000198641"/>
    </source>
</evidence>
<sequence>MSRSSDNERRAPSKGQVARHAARELAVQAIYTWQMTGKPVSTIEAEFRSQVADEDLEDHENWHKVMQVADLALFHELVHNVVRFQADLDASLSPLLDRRLEDLDSVELAILRLGTYELSRRLEVPYRAVINEGVELAKSFGATDGHKYINGLLDKLAARLRYAEVSARR</sequence>